<dbReference type="PANTHER" id="PTHR10908">
    <property type="entry name" value="SEROTONIN N-ACETYLTRANSFERASE"/>
    <property type="match status" value="1"/>
</dbReference>
<accession>A0A4P9Z4Z9</accession>
<dbReference type="InterPro" id="IPR051635">
    <property type="entry name" value="SNAT-like"/>
</dbReference>
<feature type="domain" description="N-acetyltransferase" evidence="3">
    <location>
        <begin position="1"/>
        <end position="179"/>
    </location>
</feature>
<evidence type="ECO:0000259" key="3">
    <source>
        <dbReference type="PROSITE" id="PS51186"/>
    </source>
</evidence>
<keyword evidence="2" id="KW-0012">Acyltransferase</keyword>
<keyword evidence="1" id="KW-0808">Transferase</keyword>
<dbReference type="PANTHER" id="PTHR10908:SF0">
    <property type="entry name" value="SEROTONIN N-ACETYLTRANSFERASE"/>
    <property type="match status" value="1"/>
</dbReference>
<evidence type="ECO:0000256" key="1">
    <source>
        <dbReference type="ARBA" id="ARBA00022679"/>
    </source>
</evidence>
<dbReference type="PROSITE" id="PS51186">
    <property type="entry name" value="GNAT"/>
    <property type="match status" value="1"/>
</dbReference>
<dbReference type="GO" id="GO:0004059">
    <property type="term" value="F:aralkylamine N-acetyltransferase activity"/>
    <property type="evidence" value="ECO:0007669"/>
    <property type="project" value="TreeGrafter"/>
</dbReference>
<protein>
    <recommendedName>
        <fullName evidence="3">N-acetyltransferase domain-containing protein</fullName>
    </recommendedName>
</protein>
<evidence type="ECO:0000313" key="5">
    <source>
        <dbReference type="Proteomes" id="UP000278143"/>
    </source>
</evidence>
<organism evidence="4 5">
    <name type="scientific">Syncephalis pseudoplumigaleata</name>
    <dbReference type="NCBI Taxonomy" id="1712513"/>
    <lineage>
        <taxon>Eukaryota</taxon>
        <taxon>Fungi</taxon>
        <taxon>Fungi incertae sedis</taxon>
        <taxon>Zoopagomycota</taxon>
        <taxon>Zoopagomycotina</taxon>
        <taxon>Zoopagomycetes</taxon>
        <taxon>Zoopagales</taxon>
        <taxon>Piptocephalidaceae</taxon>
        <taxon>Syncephalis</taxon>
    </lineage>
</organism>
<name>A0A4P9Z4Z9_9FUNG</name>
<dbReference type="CDD" id="cd04301">
    <property type="entry name" value="NAT_SF"/>
    <property type="match status" value="1"/>
</dbReference>
<dbReference type="GO" id="GO:0005737">
    <property type="term" value="C:cytoplasm"/>
    <property type="evidence" value="ECO:0007669"/>
    <property type="project" value="TreeGrafter"/>
</dbReference>
<evidence type="ECO:0000256" key="2">
    <source>
        <dbReference type="ARBA" id="ARBA00023315"/>
    </source>
</evidence>
<evidence type="ECO:0000313" key="4">
    <source>
        <dbReference type="EMBL" id="RKP27596.1"/>
    </source>
</evidence>
<dbReference type="SUPFAM" id="SSF55729">
    <property type="entry name" value="Acyl-CoA N-acyltransferases (Nat)"/>
    <property type="match status" value="1"/>
</dbReference>
<keyword evidence="5" id="KW-1185">Reference proteome</keyword>
<dbReference type="OrthoDB" id="30840at2759"/>
<dbReference type="Gene3D" id="3.40.630.30">
    <property type="match status" value="1"/>
</dbReference>
<dbReference type="InterPro" id="IPR000182">
    <property type="entry name" value="GNAT_dom"/>
</dbReference>
<sequence length="179" mass="19651">MHRALEFALVIDVTEAYALEREGYPPSEAASLEALVYRQKHAPELFLGAYLPPSSSSDAPSLVGFITATLTAAPFLTAASMTQHDPRGKTVCIHSVCVASAHRRKGIALALLREYEHRLRQANAKYALATHADQNRYDKVALIAHEHLIPLYQQAGYALIGASSVEHGPDPWFELHLVL</sequence>
<proteinExistence type="predicted"/>
<dbReference type="AlphaFoldDB" id="A0A4P9Z4Z9"/>
<reference evidence="5" key="1">
    <citation type="journal article" date="2018" name="Nat. Microbiol.">
        <title>Leveraging single-cell genomics to expand the fungal tree of life.</title>
        <authorList>
            <person name="Ahrendt S.R."/>
            <person name="Quandt C.A."/>
            <person name="Ciobanu D."/>
            <person name="Clum A."/>
            <person name="Salamov A."/>
            <person name="Andreopoulos B."/>
            <person name="Cheng J.F."/>
            <person name="Woyke T."/>
            <person name="Pelin A."/>
            <person name="Henrissat B."/>
            <person name="Reynolds N.K."/>
            <person name="Benny G.L."/>
            <person name="Smith M.E."/>
            <person name="James T.Y."/>
            <person name="Grigoriev I.V."/>
        </authorList>
    </citation>
    <scope>NUCLEOTIDE SEQUENCE [LARGE SCALE GENOMIC DNA]</scope>
    <source>
        <strain evidence="5">Benny S71-1</strain>
    </source>
</reference>
<dbReference type="EMBL" id="KZ989182">
    <property type="protein sequence ID" value="RKP27596.1"/>
    <property type="molecule type" value="Genomic_DNA"/>
</dbReference>
<dbReference type="Pfam" id="PF00583">
    <property type="entry name" value="Acetyltransf_1"/>
    <property type="match status" value="1"/>
</dbReference>
<dbReference type="InterPro" id="IPR016181">
    <property type="entry name" value="Acyl_CoA_acyltransferase"/>
</dbReference>
<gene>
    <name evidence="4" type="ORF">SYNPS1DRAFT_12437</name>
</gene>
<dbReference type="Proteomes" id="UP000278143">
    <property type="component" value="Unassembled WGS sequence"/>
</dbReference>